<dbReference type="EMBL" id="REGN01010282">
    <property type="protein sequence ID" value="RMZ99312.1"/>
    <property type="molecule type" value="Genomic_DNA"/>
</dbReference>
<dbReference type="GO" id="GO:0003964">
    <property type="term" value="F:RNA-directed DNA polymerase activity"/>
    <property type="evidence" value="ECO:0007669"/>
    <property type="project" value="UniProtKB-KW"/>
</dbReference>
<keyword evidence="1" id="KW-0548">Nucleotidyltransferase</keyword>
<keyword evidence="1" id="KW-0695">RNA-directed DNA polymerase</keyword>
<evidence type="ECO:0000313" key="2">
    <source>
        <dbReference type="Proteomes" id="UP000276133"/>
    </source>
</evidence>
<keyword evidence="1" id="KW-0808">Transferase</keyword>
<dbReference type="OrthoDB" id="3039988at2759"/>
<evidence type="ECO:0000313" key="1">
    <source>
        <dbReference type="EMBL" id="RMZ99312.1"/>
    </source>
</evidence>
<reference evidence="1 2" key="1">
    <citation type="journal article" date="2018" name="Sci. Rep.">
        <title>Genomic signatures of local adaptation to the degree of environmental predictability in rotifers.</title>
        <authorList>
            <person name="Franch-Gras L."/>
            <person name="Hahn C."/>
            <person name="Garcia-Roger E.M."/>
            <person name="Carmona M.J."/>
            <person name="Serra M."/>
            <person name="Gomez A."/>
        </authorList>
    </citation>
    <scope>NUCLEOTIDE SEQUENCE [LARGE SCALE GENOMIC DNA]</scope>
    <source>
        <strain evidence="1">HYR1</strain>
    </source>
</reference>
<keyword evidence="2" id="KW-1185">Reference proteome</keyword>
<accession>A0A3M7PJS3</accession>
<dbReference type="Proteomes" id="UP000276133">
    <property type="component" value="Unassembled WGS sequence"/>
</dbReference>
<organism evidence="1 2">
    <name type="scientific">Brachionus plicatilis</name>
    <name type="common">Marine rotifer</name>
    <name type="synonym">Brachionus muelleri</name>
    <dbReference type="NCBI Taxonomy" id="10195"/>
    <lineage>
        <taxon>Eukaryota</taxon>
        <taxon>Metazoa</taxon>
        <taxon>Spiralia</taxon>
        <taxon>Gnathifera</taxon>
        <taxon>Rotifera</taxon>
        <taxon>Eurotatoria</taxon>
        <taxon>Monogononta</taxon>
        <taxon>Pseudotrocha</taxon>
        <taxon>Ploima</taxon>
        <taxon>Brachionidae</taxon>
        <taxon>Brachionus</taxon>
    </lineage>
</organism>
<sequence>MIHQAHSNLDYPPELSYAYPVQHRPSYNHSTKSRPALYDAPSRNQQINLQPQLYYFRNYQTPNLAINQPMTPFNMYSNRPSSQPSINPNYSNFPSLNIQTGASYENASTNEIYPEKPSSPAIQLTYATSHITEKDNSNYNENNKNPNKTFILKYKSKKSFPNKFKNFFNLEKYLKKHKPNVEIQIAFIDSNDELVIKLTKTEDLDELKTWLSNAFGHGIEQIIKESRFYLALHNVNTEFDVSSDEAKKYVKDIYGIDDMLRMMKKSTKSKLPLVKALVKNAESYKKLLNEGYIKLGYTRIRLSSWRFGTTPDQCFNCQQLGHLKDKFPEKTLTCLRCNKKHDFSKCKVTNPAEFQCRNCEGNHAACSKSCPKIQEAVNEKNKKLLSNSIPKSLPNRVNPNFTSYASIANHSTQQTINNLLLLIIQLMKDITQTTSAVNENPQHILNVISSTLGSSYSRFIATTLFQISQQNQTNNVTDNEMRNPYIANINEQQ</sequence>
<gene>
    <name evidence="1" type="ORF">BpHYR1_027206</name>
</gene>
<comment type="caution">
    <text evidence="1">The sequence shown here is derived from an EMBL/GenBank/DDBJ whole genome shotgun (WGS) entry which is preliminary data.</text>
</comment>
<name>A0A3M7PJS3_BRAPC</name>
<proteinExistence type="predicted"/>
<dbReference type="AlphaFoldDB" id="A0A3M7PJS3"/>
<protein>
    <submittedName>
        <fullName evidence="1">Reverse transcriptase</fullName>
    </submittedName>
</protein>